<proteinExistence type="predicted"/>
<dbReference type="PANTHER" id="PTHR34219">
    <property type="entry name" value="IRON-REGULATED INNER MEMBRANE PROTEIN-RELATED"/>
    <property type="match status" value="1"/>
</dbReference>
<dbReference type="RefSeq" id="WP_179242571.1">
    <property type="nucleotide sequence ID" value="NZ_CP058595.1"/>
</dbReference>
<accession>A0A7H9AS20</accession>
<feature type="transmembrane region" description="Helical" evidence="1">
    <location>
        <begin position="183"/>
        <end position="204"/>
    </location>
</feature>
<feature type="transmembrane region" description="Helical" evidence="1">
    <location>
        <begin position="12"/>
        <end position="35"/>
    </location>
</feature>
<dbReference type="PANTHER" id="PTHR34219:SF8">
    <property type="entry name" value="PEPSY DOMAIN-CONTAINING PROTEIN"/>
    <property type="match status" value="1"/>
</dbReference>
<protein>
    <submittedName>
        <fullName evidence="2">PepSY domain-containing protein</fullName>
    </submittedName>
</protein>
<reference evidence="2 3" key="1">
    <citation type="journal article" date="2006" name="Int. J. Syst. Evol. Microbiol.">
        <title>Costertonia aggregata gen. nov., sp. nov., a mesophilic marine bacterium of the family Flavobacteriaceae, isolated from a mature biofilm.</title>
        <authorList>
            <person name="Kwon K.K."/>
            <person name="Lee Y.K."/>
            <person name="Lee H.K."/>
        </authorList>
    </citation>
    <scope>NUCLEOTIDE SEQUENCE [LARGE SCALE GENOMIC DNA]</scope>
    <source>
        <strain evidence="2 3">KCCM 42265</strain>
    </source>
</reference>
<feature type="transmembrane region" description="Helical" evidence="1">
    <location>
        <begin position="134"/>
        <end position="157"/>
    </location>
</feature>
<keyword evidence="1" id="KW-0812">Transmembrane</keyword>
<name>A0A7H9AS20_9FLAO</name>
<evidence type="ECO:0000313" key="3">
    <source>
        <dbReference type="Proteomes" id="UP000509302"/>
    </source>
</evidence>
<feature type="transmembrane region" description="Helical" evidence="1">
    <location>
        <begin position="330"/>
        <end position="351"/>
    </location>
</feature>
<keyword evidence="1" id="KW-1133">Transmembrane helix</keyword>
<gene>
    <name evidence="2" type="ORF">HYG79_13360</name>
</gene>
<keyword evidence="3" id="KW-1185">Reference proteome</keyword>
<dbReference type="InterPro" id="IPR005625">
    <property type="entry name" value="PepSY-ass_TM"/>
</dbReference>
<sequence>MKLKKKTFFQIHSWIGIRLSILFFIVCFSGTLATLSHEMDWLFIPSIRATPQSELAPRNLMVSNFRDAYPKGEITFWLRTDEPYLCDIIYKMEDGQRSYVFANPYTGKIQGEAQITFQRFFRDLHYFLFVPFQIGHFTVLIFGFLLLISLVTALVFYKKWWRKLFELQTGKGNLVLFRSLHRLIGLWSVPFTLLFSITGIWYFLERANVGDIGKTTNPKPPVIHGFEADKAGIDANNLDYDRAVRVAKKQIPNLVVGDISPKSGKSGSIYLSGKSNVPLVRQRANRVYLNPNTYKVIKTQKATEIGTVMFLNDIADPLHFGYWGGLTTKIIWFVFGLAISLLVLSGIWITLKRKALKRKKSKKKIMGVWRYVNWGFFAIMLLFMYYILIDRYKASITAMVIISIGWFLFLAAAYYIFIYRLNKVVQKIT</sequence>
<dbReference type="Pfam" id="PF03929">
    <property type="entry name" value="PepSY_TM"/>
    <property type="match status" value="1"/>
</dbReference>
<evidence type="ECO:0000313" key="2">
    <source>
        <dbReference type="EMBL" id="QLG46291.1"/>
    </source>
</evidence>
<dbReference type="KEGG" id="cagg:HYG79_13360"/>
<organism evidence="2 3">
    <name type="scientific">Costertonia aggregata</name>
    <dbReference type="NCBI Taxonomy" id="343403"/>
    <lineage>
        <taxon>Bacteria</taxon>
        <taxon>Pseudomonadati</taxon>
        <taxon>Bacteroidota</taxon>
        <taxon>Flavobacteriia</taxon>
        <taxon>Flavobacteriales</taxon>
        <taxon>Flavobacteriaceae</taxon>
        <taxon>Costertonia</taxon>
    </lineage>
</organism>
<feature type="transmembrane region" description="Helical" evidence="1">
    <location>
        <begin position="371"/>
        <end position="389"/>
    </location>
</feature>
<dbReference type="EMBL" id="CP058595">
    <property type="protein sequence ID" value="QLG46291.1"/>
    <property type="molecule type" value="Genomic_DNA"/>
</dbReference>
<keyword evidence="1" id="KW-0472">Membrane</keyword>
<dbReference type="Proteomes" id="UP000509302">
    <property type="component" value="Chromosome"/>
</dbReference>
<evidence type="ECO:0000256" key="1">
    <source>
        <dbReference type="SAM" id="Phobius"/>
    </source>
</evidence>
<feature type="transmembrane region" description="Helical" evidence="1">
    <location>
        <begin position="395"/>
        <end position="417"/>
    </location>
</feature>
<dbReference type="AlphaFoldDB" id="A0A7H9AS20"/>